<reference evidence="1 2" key="1">
    <citation type="submission" date="2018-11" db="EMBL/GenBank/DDBJ databases">
        <authorList>
            <consortium name="Pathogen Informatics"/>
        </authorList>
    </citation>
    <scope>NUCLEOTIDE SEQUENCE [LARGE SCALE GENOMIC DNA]</scope>
</reference>
<gene>
    <name evidence="1" type="ORF">HPBE_LOCUS5365</name>
</gene>
<keyword evidence="2" id="KW-1185">Reference proteome</keyword>
<name>A0A183FFP1_HELPZ</name>
<dbReference type="AlphaFoldDB" id="A0A183FFP1"/>
<reference evidence="3" key="2">
    <citation type="submission" date="2019-09" db="UniProtKB">
        <authorList>
            <consortium name="WormBaseParasite"/>
        </authorList>
    </citation>
    <scope>IDENTIFICATION</scope>
</reference>
<dbReference type="Proteomes" id="UP000050761">
    <property type="component" value="Unassembled WGS sequence"/>
</dbReference>
<sequence length="105" mass="11933">MRAQHFMEASNIPTSTNLLSEDYRCRPSKRTPANPSTPPALLVESALAGRRGSSVRTKPITCETLIRPDDVDVVVFVDDMLHIQSAEYGARRESERQLHKWLIWL</sequence>
<dbReference type="WBParaSite" id="HPBE_0000536401-mRNA-1">
    <property type="protein sequence ID" value="HPBE_0000536401-mRNA-1"/>
    <property type="gene ID" value="HPBE_0000536401"/>
</dbReference>
<evidence type="ECO:0000313" key="1">
    <source>
        <dbReference type="EMBL" id="VDO64286.1"/>
    </source>
</evidence>
<protein>
    <submittedName>
        <fullName evidence="3">Reverse transcriptase domain-containing protein</fullName>
    </submittedName>
</protein>
<accession>A0A3P7WU62</accession>
<organism evidence="2 3">
    <name type="scientific">Heligmosomoides polygyrus</name>
    <name type="common">Parasitic roundworm</name>
    <dbReference type="NCBI Taxonomy" id="6339"/>
    <lineage>
        <taxon>Eukaryota</taxon>
        <taxon>Metazoa</taxon>
        <taxon>Ecdysozoa</taxon>
        <taxon>Nematoda</taxon>
        <taxon>Chromadorea</taxon>
        <taxon>Rhabditida</taxon>
        <taxon>Rhabditina</taxon>
        <taxon>Rhabditomorpha</taxon>
        <taxon>Strongyloidea</taxon>
        <taxon>Heligmosomidae</taxon>
        <taxon>Heligmosomoides</taxon>
    </lineage>
</organism>
<proteinExistence type="predicted"/>
<dbReference type="EMBL" id="UZAH01025457">
    <property type="protein sequence ID" value="VDO64286.1"/>
    <property type="molecule type" value="Genomic_DNA"/>
</dbReference>
<evidence type="ECO:0000313" key="2">
    <source>
        <dbReference type="Proteomes" id="UP000050761"/>
    </source>
</evidence>
<accession>A0A183FFP1</accession>
<evidence type="ECO:0000313" key="3">
    <source>
        <dbReference type="WBParaSite" id="HPBE_0000536401-mRNA-1"/>
    </source>
</evidence>